<keyword evidence="6" id="KW-0862">Zinc</keyword>
<evidence type="ECO:0000313" key="8">
    <source>
        <dbReference type="EMBL" id="CCI83703.1"/>
    </source>
</evidence>
<comment type="similarity">
    <text evidence="2">Belongs to the metallo-dependent hydrolases superfamily. Adenosine and AMP deaminases family.</text>
</comment>
<dbReference type="EC" id="3.5.4.4" evidence="3"/>
<reference evidence="8 11" key="1">
    <citation type="journal article" date="2012" name="J. Bacteriol.">
        <title>Draft Genome Sequence of Turicella otitidis ATCC 51513, Isolated from Middle Ear Fluid from a Child with Otitis Media.</title>
        <authorList>
            <person name="Brinkrolf K."/>
            <person name="Schneider J."/>
            <person name="Knecht M."/>
            <person name="Ruckert C."/>
            <person name="Tauch A."/>
        </authorList>
    </citation>
    <scope>NUCLEOTIDE SEQUENCE [LARGE SCALE GENOMIC DNA]</scope>
    <source>
        <strain evidence="8 11">ATCC 51513</strain>
    </source>
</reference>
<name>I7IXC3_9CORY</name>
<keyword evidence="4" id="KW-0479">Metal-binding</keyword>
<keyword evidence="10" id="KW-1185">Reference proteome</keyword>
<dbReference type="Gene3D" id="3.20.20.140">
    <property type="entry name" value="Metal-dependent hydrolases"/>
    <property type="match status" value="1"/>
</dbReference>
<dbReference type="GO" id="GO:0043103">
    <property type="term" value="P:hypoxanthine salvage"/>
    <property type="evidence" value="ECO:0007669"/>
    <property type="project" value="TreeGrafter"/>
</dbReference>
<evidence type="ECO:0000256" key="6">
    <source>
        <dbReference type="ARBA" id="ARBA00022833"/>
    </source>
</evidence>
<organism evidence="8 11">
    <name type="scientific">Corynebacterium otitidis ATCC 51513</name>
    <dbReference type="NCBI Taxonomy" id="883169"/>
    <lineage>
        <taxon>Bacteria</taxon>
        <taxon>Bacillati</taxon>
        <taxon>Actinomycetota</taxon>
        <taxon>Actinomycetes</taxon>
        <taxon>Mycobacteriales</taxon>
        <taxon>Corynebacteriaceae</taxon>
        <taxon>Corynebacterium</taxon>
    </lineage>
</organism>
<dbReference type="InterPro" id="IPR006330">
    <property type="entry name" value="Ado/ade_deaminase"/>
</dbReference>
<dbReference type="InterPro" id="IPR001365">
    <property type="entry name" value="A_deaminase_dom"/>
</dbReference>
<evidence type="ECO:0000256" key="2">
    <source>
        <dbReference type="ARBA" id="ARBA00006676"/>
    </source>
</evidence>
<dbReference type="Proteomes" id="UP000006078">
    <property type="component" value="Unassembled WGS sequence"/>
</dbReference>
<dbReference type="SUPFAM" id="SSF51556">
    <property type="entry name" value="Metallo-dependent hydrolases"/>
    <property type="match status" value="1"/>
</dbReference>
<dbReference type="EMBL" id="CAJZ01000133">
    <property type="protein sequence ID" value="CCI83703.1"/>
    <property type="molecule type" value="Genomic_DNA"/>
</dbReference>
<feature type="domain" description="Adenosine deaminase" evidence="7">
    <location>
        <begin position="23"/>
        <end position="347"/>
    </location>
</feature>
<dbReference type="eggNOG" id="COG1816">
    <property type="taxonomic scope" value="Bacteria"/>
</dbReference>
<gene>
    <name evidence="8" type="primary">add</name>
    <name evidence="8" type="ORF">BN46_0975</name>
    <name evidence="9" type="ORF">HMPREF9719_01178</name>
</gene>
<dbReference type="GO" id="GO:0005829">
    <property type="term" value="C:cytosol"/>
    <property type="evidence" value="ECO:0007669"/>
    <property type="project" value="TreeGrafter"/>
</dbReference>
<evidence type="ECO:0000256" key="4">
    <source>
        <dbReference type="ARBA" id="ARBA00022723"/>
    </source>
</evidence>
<evidence type="ECO:0000313" key="11">
    <source>
        <dbReference type="Proteomes" id="UP000011016"/>
    </source>
</evidence>
<evidence type="ECO:0000256" key="1">
    <source>
        <dbReference type="ARBA" id="ARBA00001947"/>
    </source>
</evidence>
<keyword evidence="5 8" id="KW-0378">Hydrolase</keyword>
<evidence type="ECO:0000259" key="7">
    <source>
        <dbReference type="Pfam" id="PF00962"/>
    </source>
</evidence>
<sequence>MPDSAPFSPEFKVPGPEVVRSLPKVLLHDHLDGGLRPATLLELAAEAGVTPPADSEERLTAWVRERADSGSLEDYLTVFDEIVKVLQTGPAITRVTREALEDLAADNVVYAELRAAPELHTAGDLSLREVVDAIKAGMDVPGIEARLILCAMRQNDSSEEIAELVVANAGETVVGFDLAGPEDGYPASNHAAALTRLRESFVPATVHAGEDAGVDSIASAVLAGANRLGHGARIFEDFTVDEDGIALGKVASWVRDRRIPLELAPSSNVQTGLVDDLADHPFPLLQQLGFVCTVNTDNRLVSNTTLSEEMSRLVDYFDYGLDELFQLTVNALNGAFIPEPLRQDILARRILPAYEELADPDYRTEGD</sequence>
<dbReference type="GO" id="GO:0004000">
    <property type="term" value="F:adenosine deaminase activity"/>
    <property type="evidence" value="ECO:0007669"/>
    <property type="project" value="UniProtKB-ARBA"/>
</dbReference>
<dbReference type="EMBL" id="AHAE01000053">
    <property type="protein sequence ID" value="EJZ81882.1"/>
    <property type="molecule type" value="Genomic_DNA"/>
</dbReference>
<dbReference type="PANTHER" id="PTHR11409:SF43">
    <property type="entry name" value="ADENOSINE DEAMINASE"/>
    <property type="match status" value="1"/>
</dbReference>
<dbReference type="OrthoDB" id="9779574at2"/>
<dbReference type="PATRIC" id="fig|883169.3.peg.1137"/>
<comment type="cofactor">
    <cofactor evidence="1">
        <name>Zn(2+)</name>
        <dbReference type="ChEBI" id="CHEBI:29105"/>
    </cofactor>
</comment>
<accession>I7IXC3</accession>
<evidence type="ECO:0000256" key="3">
    <source>
        <dbReference type="ARBA" id="ARBA00012784"/>
    </source>
</evidence>
<dbReference type="AlphaFoldDB" id="I7IXC3"/>
<dbReference type="Pfam" id="PF00962">
    <property type="entry name" value="A_deaminase"/>
    <property type="match status" value="1"/>
</dbReference>
<protein>
    <recommendedName>
        <fullName evidence="3">adenosine deaminase</fullName>
        <ecNumber evidence="3">3.5.4.4</ecNumber>
    </recommendedName>
</protein>
<dbReference type="RefSeq" id="WP_004601068.1">
    <property type="nucleotide sequence ID" value="NZ_HF541867.1"/>
</dbReference>
<dbReference type="PANTHER" id="PTHR11409">
    <property type="entry name" value="ADENOSINE DEAMINASE"/>
    <property type="match status" value="1"/>
</dbReference>
<evidence type="ECO:0000313" key="9">
    <source>
        <dbReference type="EMBL" id="EJZ81882.1"/>
    </source>
</evidence>
<dbReference type="GO" id="GO:0046103">
    <property type="term" value="P:inosine biosynthetic process"/>
    <property type="evidence" value="ECO:0007669"/>
    <property type="project" value="TreeGrafter"/>
</dbReference>
<dbReference type="GO" id="GO:0006154">
    <property type="term" value="P:adenosine catabolic process"/>
    <property type="evidence" value="ECO:0007669"/>
    <property type="project" value="TreeGrafter"/>
</dbReference>
<evidence type="ECO:0000313" key="10">
    <source>
        <dbReference type="Proteomes" id="UP000006078"/>
    </source>
</evidence>
<proteinExistence type="inferred from homology"/>
<dbReference type="NCBIfam" id="NF006847">
    <property type="entry name" value="PRK09358.1-2"/>
    <property type="match status" value="1"/>
</dbReference>
<evidence type="ECO:0000256" key="5">
    <source>
        <dbReference type="ARBA" id="ARBA00022801"/>
    </source>
</evidence>
<dbReference type="InterPro" id="IPR032466">
    <property type="entry name" value="Metal_Hydrolase"/>
</dbReference>
<comment type="caution">
    <text evidence="8">The sequence shown here is derived from an EMBL/GenBank/DDBJ whole genome shotgun (WGS) entry which is preliminary data.</text>
</comment>
<dbReference type="GO" id="GO:0046872">
    <property type="term" value="F:metal ion binding"/>
    <property type="evidence" value="ECO:0007669"/>
    <property type="project" value="UniProtKB-KW"/>
</dbReference>
<dbReference type="Proteomes" id="UP000011016">
    <property type="component" value="Unassembled WGS sequence"/>
</dbReference>
<dbReference type="NCBIfam" id="TIGR01430">
    <property type="entry name" value="aden_deam"/>
    <property type="match status" value="1"/>
</dbReference>
<reference evidence="9 10" key="2">
    <citation type="submission" date="2012-08" db="EMBL/GenBank/DDBJ databases">
        <title>The Genome Sequence of Turicella otitidis ATCC 51513.</title>
        <authorList>
            <consortium name="The Broad Institute Genome Sequencing Platform"/>
            <person name="Earl A."/>
            <person name="Ward D."/>
            <person name="Feldgarden M."/>
            <person name="Gevers D."/>
            <person name="Huys G."/>
            <person name="Walker B."/>
            <person name="Young S.K."/>
            <person name="Zeng Q."/>
            <person name="Gargeya S."/>
            <person name="Fitzgerald M."/>
            <person name="Haas B."/>
            <person name="Abouelleil A."/>
            <person name="Alvarado L."/>
            <person name="Arachchi H.M."/>
            <person name="Berlin A.M."/>
            <person name="Chapman S.B."/>
            <person name="Goldberg J."/>
            <person name="Griggs A."/>
            <person name="Gujja S."/>
            <person name="Hansen M."/>
            <person name="Howarth C."/>
            <person name="Imamovic A."/>
            <person name="Larimer J."/>
            <person name="McCowen C."/>
            <person name="Montmayeur A."/>
            <person name="Murphy C."/>
            <person name="Neiman D."/>
            <person name="Pearson M."/>
            <person name="Priest M."/>
            <person name="Roberts A."/>
            <person name="Saif S."/>
            <person name="Shea T."/>
            <person name="Sisk P."/>
            <person name="Sykes S."/>
            <person name="Wortman J."/>
            <person name="Nusbaum C."/>
            <person name="Birren B."/>
        </authorList>
    </citation>
    <scope>NUCLEOTIDE SEQUENCE [LARGE SCALE GENOMIC DNA]</scope>
    <source>
        <strain evidence="9 10">ATCC 51513</strain>
    </source>
</reference>
<dbReference type="HOGENOM" id="CLU_039228_0_0_11"/>
<dbReference type="STRING" id="29321.AAV33_06425"/>